<gene>
    <name evidence="2" type="ORF">N7539_000265</name>
</gene>
<accession>A0A9W9XLG5</accession>
<dbReference type="AlphaFoldDB" id="A0A9W9XLG5"/>
<keyword evidence="3" id="KW-1185">Reference proteome</keyword>
<comment type="caution">
    <text evidence="2">The sequence shown here is derived from an EMBL/GenBank/DDBJ whole genome shotgun (WGS) entry which is preliminary data.</text>
</comment>
<dbReference type="GeneID" id="81620118"/>
<reference evidence="2" key="2">
    <citation type="journal article" date="2023" name="IMA Fungus">
        <title>Comparative genomic study of the Penicillium genus elucidates a diverse pangenome and 15 lateral gene transfer events.</title>
        <authorList>
            <person name="Petersen C."/>
            <person name="Sorensen T."/>
            <person name="Nielsen M.R."/>
            <person name="Sondergaard T.E."/>
            <person name="Sorensen J.L."/>
            <person name="Fitzpatrick D.A."/>
            <person name="Frisvad J.C."/>
            <person name="Nielsen K.L."/>
        </authorList>
    </citation>
    <scope>NUCLEOTIDE SEQUENCE</scope>
    <source>
        <strain evidence="2">IBT 30728</strain>
    </source>
</reference>
<dbReference type="EMBL" id="JAPWDQ010000001">
    <property type="protein sequence ID" value="KAJ5495149.1"/>
    <property type="molecule type" value="Genomic_DNA"/>
</dbReference>
<protein>
    <submittedName>
        <fullName evidence="2">Uncharacterized protein</fullName>
    </submittedName>
</protein>
<name>A0A9W9XLG5_9EURO</name>
<proteinExistence type="predicted"/>
<dbReference type="RefSeq" id="XP_056794162.1">
    <property type="nucleotide sequence ID" value="XM_056929869.1"/>
</dbReference>
<organism evidence="2 3">
    <name type="scientific">Penicillium diatomitis</name>
    <dbReference type="NCBI Taxonomy" id="2819901"/>
    <lineage>
        <taxon>Eukaryota</taxon>
        <taxon>Fungi</taxon>
        <taxon>Dikarya</taxon>
        <taxon>Ascomycota</taxon>
        <taxon>Pezizomycotina</taxon>
        <taxon>Eurotiomycetes</taxon>
        <taxon>Eurotiomycetidae</taxon>
        <taxon>Eurotiales</taxon>
        <taxon>Aspergillaceae</taxon>
        <taxon>Penicillium</taxon>
    </lineage>
</organism>
<evidence type="ECO:0000313" key="2">
    <source>
        <dbReference type="EMBL" id="KAJ5495149.1"/>
    </source>
</evidence>
<evidence type="ECO:0000256" key="1">
    <source>
        <dbReference type="SAM" id="MobiDB-lite"/>
    </source>
</evidence>
<reference evidence="2" key="1">
    <citation type="submission" date="2022-12" db="EMBL/GenBank/DDBJ databases">
        <authorList>
            <person name="Petersen C."/>
        </authorList>
    </citation>
    <scope>NUCLEOTIDE SEQUENCE</scope>
    <source>
        <strain evidence="2">IBT 30728</strain>
    </source>
</reference>
<sequence>MSEMSSNGNQGQLAKVASSPSEETWISTTWRALQGIFVSDAPSQEEDADAVVGWVGGRNGRRRCRSIGGRHGVAEPVAA</sequence>
<dbReference type="Proteomes" id="UP001148312">
    <property type="component" value="Unassembled WGS sequence"/>
</dbReference>
<evidence type="ECO:0000313" key="3">
    <source>
        <dbReference type="Proteomes" id="UP001148312"/>
    </source>
</evidence>
<feature type="region of interest" description="Disordered" evidence="1">
    <location>
        <begin position="1"/>
        <end position="21"/>
    </location>
</feature>